<evidence type="ECO:0000313" key="2">
    <source>
        <dbReference type="EMBL" id="ADL26227.1"/>
    </source>
</evidence>
<gene>
    <name evidence="2" type="ordered locus">FSU_0121</name>
</gene>
<feature type="transmembrane region" description="Helical" evidence="1">
    <location>
        <begin position="465"/>
        <end position="490"/>
    </location>
</feature>
<organism evidence="2 3">
    <name type="scientific">Fibrobacter succinogenes (strain ATCC 19169 / S85)</name>
    <dbReference type="NCBI Taxonomy" id="59374"/>
    <lineage>
        <taxon>Bacteria</taxon>
        <taxon>Pseudomonadati</taxon>
        <taxon>Fibrobacterota</taxon>
        <taxon>Fibrobacteria</taxon>
        <taxon>Fibrobacterales</taxon>
        <taxon>Fibrobacteraceae</taxon>
        <taxon>Fibrobacter</taxon>
    </lineage>
</organism>
<dbReference type="EMBL" id="CP002158">
    <property type="protein sequence ID" value="ADL26227.1"/>
    <property type="molecule type" value="Genomic_DNA"/>
</dbReference>
<dbReference type="KEGG" id="fsc:FSU_0121"/>
<dbReference type="HOGENOM" id="CLU_515585_0_0_0"/>
<keyword evidence="1" id="KW-0472">Membrane</keyword>
<accession>D9S4I4</accession>
<reference evidence="3" key="1">
    <citation type="submission" date="2010-08" db="EMBL/GenBank/DDBJ databases">
        <title>Complete sequence of Fibrobacter succinogenes subsp. succinogenes S85.</title>
        <authorList>
            <person name="Durkin A.S."/>
            <person name="Nelson K.E."/>
            <person name="Morrison M."/>
            <person name="Forsberg C.W."/>
            <person name="Wilson D.B."/>
            <person name="Russell J.B."/>
            <person name="Cann I.K.O."/>
            <person name="Mackie R.I."/>
            <person name="White B.A."/>
        </authorList>
    </citation>
    <scope>NUCLEOTIDE SEQUENCE [LARGE SCALE GENOMIC DNA]</scope>
    <source>
        <strain evidence="3">ATCC 19169 / S85</strain>
    </source>
</reference>
<evidence type="ECO:0000256" key="1">
    <source>
        <dbReference type="SAM" id="Phobius"/>
    </source>
</evidence>
<keyword evidence="1" id="KW-1133">Transmembrane helix</keyword>
<dbReference type="AlphaFoldDB" id="D9S4I4"/>
<proteinExistence type="predicted"/>
<dbReference type="STRING" id="59374.FSU_0121"/>
<keyword evidence="1" id="KW-0812">Transmembrane</keyword>
<sequence>MEACGERESVRKSLFEVEGAKDVLHVLRIAFVVTILLTVVDEFSFKDDAINSLEVHFDTASERSYEIFRHVHECNFAKEREEVRDNRSADLERHVVCNLGVVVVNLVENVAAVAELDVKEFKAREVVEVEHQAEVTLVQVSGLADKGEGDVHVFASEETEFELVFRILCGEESVFVTIDVATEVVTILVRVVPTTYSEAEPILALVSPCFVKREVIFSTANSVVFAISLQITRIEGDSKFALKVVGFGEDGEVGLTTPLFEVVRVLVVFGCPENLACFEFKVCVDVEVNFVDSEDGVFNHLLFLAACSSGRFCSGYFSRSFDCGRNFNSRSGGNNRCRSFCDWSCRGLDFGDRGGFSLRCFWGRSECRNNRFCRSLCFYGCSGVGLDCFCLCFNSLGCILSLDFGCRSLFCYSGFCFGFDVCDSCLCCFRSFGCFLGLCIGGNLCGFSGLSCVCLGLFNLSFLLCCYGFGLGNSGFCFYCWFFGGCLNIFCTRCCKYRCCKQTGCKKHFLHYMYSLGVRLCLKSLFKC</sequence>
<protein>
    <submittedName>
        <fullName evidence="2">Uncharacterized protein</fullName>
    </submittedName>
</protein>
<dbReference type="Proteomes" id="UP000000517">
    <property type="component" value="Chromosome"/>
</dbReference>
<name>D9S4I4_FIBSS</name>
<evidence type="ECO:0000313" key="3">
    <source>
        <dbReference type="Proteomes" id="UP000000517"/>
    </source>
</evidence>